<evidence type="ECO:0000256" key="1">
    <source>
        <dbReference type="ARBA" id="ARBA00009437"/>
    </source>
</evidence>
<evidence type="ECO:0000313" key="6">
    <source>
        <dbReference type="EMBL" id="CUH92848.1"/>
    </source>
</evidence>
<accession>A0A0K8J693</accession>
<dbReference type="PANTHER" id="PTHR30126:SF40">
    <property type="entry name" value="HTH-TYPE TRANSCRIPTIONAL REGULATOR GLTR"/>
    <property type="match status" value="1"/>
</dbReference>
<dbReference type="Pfam" id="PF03466">
    <property type="entry name" value="LysR_substrate"/>
    <property type="match status" value="1"/>
</dbReference>
<evidence type="ECO:0000259" key="5">
    <source>
        <dbReference type="Pfam" id="PF03466"/>
    </source>
</evidence>
<name>A0A0K8J693_9FIRM</name>
<dbReference type="Gene3D" id="3.40.190.290">
    <property type="match status" value="1"/>
</dbReference>
<dbReference type="RefSeq" id="WP_278319635.1">
    <property type="nucleotide sequence ID" value="NZ_LN879430.1"/>
</dbReference>
<dbReference type="SUPFAM" id="SSF53850">
    <property type="entry name" value="Periplasmic binding protein-like II"/>
    <property type="match status" value="1"/>
</dbReference>
<dbReference type="EMBL" id="LN879430">
    <property type="protein sequence ID" value="CUH92848.1"/>
    <property type="molecule type" value="Genomic_DNA"/>
</dbReference>
<keyword evidence="4" id="KW-0804">Transcription</keyword>
<evidence type="ECO:0000256" key="2">
    <source>
        <dbReference type="ARBA" id="ARBA00023015"/>
    </source>
</evidence>
<keyword evidence="7" id="KW-1185">Reference proteome</keyword>
<evidence type="ECO:0000256" key="4">
    <source>
        <dbReference type="ARBA" id="ARBA00023163"/>
    </source>
</evidence>
<gene>
    <name evidence="6" type="ORF">SD1D_1302</name>
</gene>
<evidence type="ECO:0000256" key="3">
    <source>
        <dbReference type="ARBA" id="ARBA00023125"/>
    </source>
</evidence>
<dbReference type="PANTHER" id="PTHR30126">
    <property type="entry name" value="HTH-TYPE TRANSCRIPTIONAL REGULATOR"/>
    <property type="match status" value="1"/>
</dbReference>
<keyword evidence="2" id="KW-0805">Transcription regulation</keyword>
<protein>
    <recommendedName>
        <fullName evidence="5">LysR substrate-binding domain-containing protein</fullName>
    </recommendedName>
</protein>
<comment type="similarity">
    <text evidence="1">Belongs to the LysR transcriptional regulatory family.</text>
</comment>
<reference evidence="7" key="1">
    <citation type="submission" date="2015-09" db="EMBL/GenBank/DDBJ databases">
        <authorList>
            <person name="Wibberg D."/>
        </authorList>
    </citation>
    <scope>NUCLEOTIDE SEQUENCE [LARGE SCALE GENOMIC DNA]</scope>
    <source>
        <strain evidence="7">SD1D</strain>
    </source>
</reference>
<dbReference type="GO" id="GO:0006355">
    <property type="term" value="P:regulation of DNA-templated transcription"/>
    <property type="evidence" value="ECO:0007669"/>
    <property type="project" value="TreeGrafter"/>
</dbReference>
<dbReference type="GO" id="GO:0000976">
    <property type="term" value="F:transcription cis-regulatory region binding"/>
    <property type="evidence" value="ECO:0007669"/>
    <property type="project" value="TreeGrafter"/>
</dbReference>
<sequence>MSNESFILTYIRSKNLISIPEVNDFLVLICSSDHPLAKKDIVKLEELKNERFIMREQGSGTRELFERYMLDNNIPIKIVFEANSSETIKKTIMESQCLAVLSVRLVEDEVKKGKIHVIKNMDCDWDRDFSLVYHKDKFVTEEINYLIELVKKYKCVDILEGIKIGSLVK</sequence>
<dbReference type="KEGG" id="hsd:SD1D_1302"/>
<dbReference type="AlphaFoldDB" id="A0A0K8J693"/>
<dbReference type="Proteomes" id="UP000196053">
    <property type="component" value="Chromosome I"/>
</dbReference>
<dbReference type="InterPro" id="IPR005119">
    <property type="entry name" value="LysR_subst-bd"/>
</dbReference>
<evidence type="ECO:0000313" key="7">
    <source>
        <dbReference type="Proteomes" id="UP000196053"/>
    </source>
</evidence>
<feature type="domain" description="LysR substrate-binding" evidence="5">
    <location>
        <begin position="9"/>
        <end position="152"/>
    </location>
</feature>
<organism evidence="6 7">
    <name type="scientific">Herbinix luporum</name>
    <dbReference type="NCBI Taxonomy" id="1679721"/>
    <lineage>
        <taxon>Bacteria</taxon>
        <taxon>Bacillati</taxon>
        <taxon>Bacillota</taxon>
        <taxon>Clostridia</taxon>
        <taxon>Lachnospirales</taxon>
        <taxon>Lachnospiraceae</taxon>
        <taxon>Herbinix</taxon>
    </lineage>
</organism>
<proteinExistence type="inferred from homology"/>
<keyword evidence="3" id="KW-0238">DNA-binding</keyword>